<dbReference type="SUPFAM" id="SSF54631">
    <property type="entry name" value="CBS-domain pair"/>
    <property type="match status" value="2"/>
</dbReference>
<evidence type="ECO:0000256" key="1">
    <source>
        <dbReference type="ARBA" id="ARBA00022737"/>
    </source>
</evidence>
<accession>A0A8H7VTW5</accession>
<feature type="compositionally biased region" description="Polar residues" evidence="3">
    <location>
        <begin position="11"/>
        <end position="23"/>
    </location>
</feature>
<sequence>MSSKRPVKAQTEATETVDSTGRQRQLKRDERPNNSSRTLGKNRRVAGTVSALKPGQALTVKESMLVMESAQLMAANRCDCVLVIDDNDHLSGIFTAKDIAYRLVAENLDARTTPVIDIMTKGPMCVTSDTSATEALNLMVSKGFRHLPVCNEEGDIFGLLDITKCLYGALEKMERAFGSSQVLYNAIEGVEKEWAGTPAQLTEYLESLRQHMSCPNLESVLDGTPPAEVKYKTNVRDIAIMMKELHTTAVLVHRHHNLAGIFTSKDIVLRVIAAGLNPENCTVVRVMTPSPDTASPDTTVLDALKLMNGKKKKA</sequence>
<dbReference type="CDD" id="cd17781">
    <property type="entry name" value="CBS_pair_MUG70_1"/>
    <property type="match status" value="1"/>
</dbReference>
<reference evidence="5" key="1">
    <citation type="submission" date="2021-01" db="EMBL/GenBank/DDBJ databases">
        <title>Metabolic potential, ecology and presence of endohyphal bacteria is reflected in genomic diversity of Mucoromycotina.</title>
        <authorList>
            <person name="Muszewska A."/>
            <person name="Okrasinska A."/>
            <person name="Steczkiewicz K."/>
            <person name="Drgas O."/>
            <person name="Orlowska M."/>
            <person name="Perlinska-Lenart U."/>
            <person name="Aleksandrzak-Piekarczyk T."/>
            <person name="Szatraj K."/>
            <person name="Zielenkiewicz U."/>
            <person name="Pilsyk S."/>
            <person name="Malc E."/>
            <person name="Mieczkowski P."/>
            <person name="Kruszewska J.S."/>
            <person name="Biernat P."/>
            <person name="Pawlowska J."/>
        </authorList>
    </citation>
    <scope>NUCLEOTIDE SEQUENCE</scope>
    <source>
        <strain evidence="5">WA0000018081</strain>
    </source>
</reference>
<feature type="domain" description="CBS" evidence="4">
    <location>
        <begin position="52"/>
        <end position="110"/>
    </location>
</feature>
<keyword evidence="6" id="KW-1185">Reference proteome</keyword>
<dbReference type="EMBL" id="JAEPRE010000094">
    <property type="protein sequence ID" value="KAG2232940.1"/>
    <property type="molecule type" value="Genomic_DNA"/>
</dbReference>
<dbReference type="InterPro" id="IPR046342">
    <property type="entry name" value="CBS_dom_sf"/>
</dbReference>
<evidence type="ECO:0000256" key="3">
    <source>
        <dbReference type="SAM" id="MobiDB-lite"/>
    </source>
</evidence>
<proteinExistence type="predicted"/>
<feature type="region of interest" description="Disordered" evidence="3">
    <location>
        <begin position="1"/>
        <end position="43"/>
    </location>
</feature>
<evidence type="ECO:0000259" key="4">
    <source>
        <dbReference type="PROSITE" id="PS51371"/>
    </source>
</evidence>
<protein>
    <recommendedName>
        <fullName evidence="4">CBS domain-containing protein</fullName>
    </recommendedName>
</protein>
<dbReference type="PROSITE" id="PS51371">
    <property type="entry name" value="CBS"/>
    <property type="match status" value="2"/>
</dbReference>
<dbReference type="InterPro" id="IPR000644">
    <property type="entry name" value="CBS_dom"/>
</dbReference>
<comment type="caution">
    <text evidence="5">The sequence shown here is derived from an EMBL/GenBank/DDBJ whole genome shotgun (WGS) entry which is preliminary data.</text>
</comment>
<dbReference type="Gene3D" id="3.10.580.10">
    <property type="entry name" value="CBS-domain"/>
    <property type="match status" value="2"/>
</dbReference>
<dbReference type="InterPro" id="IPR051462">
    <property type="entry name" value="CBS_domain-containing"/>
</dbReference>
<dbReference type="Pfam" id="PF00571">
    <property type="entry name" value="CBS"/>
    <property type="match status" value="4"/>
</dbReference>
<gene>
    <name evidence="5" type="ORF">INT48_008033</name>
</gene>
<dbReference type="SMART" id="SM00116">
    <property type="entry name" value="CBS"/>
    <property type="match status" value="3"/>
</dbReference>
<keyword evidence="1" id="KW-0677">Repeat</keyword>
<dbReference type="Proteomes" id="UP000613177">
    <property type="component" value="Unassembled WGS sequence"/>
</dbReference>
<keyword evidence="2" id="KW-0129">CBS domain</keyword>
<dbReference type="PANTHER" id="PTHR48108:SF26">
    <property type="entry name" value="CBS DOMAIN-CONTAINING PROTEIN DDB_G0289609"/>
    <property type="match status" value="1"/>
</dbReference>
<organism evidence="5 6">
    <name type="scientific">Thamnidium elegans</name>
    <dbReference type="NCBI Taxonomy" id="101142"/>
    <lineage>
        <taxon>Eukaryota</taxon>
        <taxon>Fungi</taxon>
        <taxon>Fungi incertae sedis</taxon>
        <taxon>Mucoromycota</taxon>
        <taxon>Mucoromycotina</taxon>
        <taxon>Mucoromycetes</taxon>
        <taxon>Mucorales</taxon>
        <taxon>Mucorineae</taxon>
        <taxon>Mucoraceae</taxon>
        <taxon>Thamnidium</taxon>
    </lineage>
</organism>
<evidence type="ECO:0000313" key="5">
    <source>
        <dbReference type="EMBL" id="KAG2232940.1"/>
    </source>
</evidence>
<evidence type="ECO:0000256" key="2">
    <source>
        <dbReference type="PROSITE-ProRule" id="PRU00703"/>
    </source>
</evidence>
<dbReference type="AlphaFoldDB" id="A0A8H7VTW5"/>
<name>A0A8H7VTW5_9FUNG</name>
<evidence type="ECO:0000313" key="6">
    <source>
        <dbReference type="Proteomes" id="UP000613177"/>
    </source>
</evidence>
<feature type="domain" description="CBS" evidence="4">
    <location>
        <begin position="119"/>
        <end position="175"/>
    </location>
</feature>
<dbReference type="PANTHER" id="PTHR48108">
    <property type="entry name" value="CBS DOMAIN-CONTAINING PROTEIN CBSX2, CHLOROPLASTIC"/>
    <property type="match status" value="1"/>
</dbReference>